<gene>
    <name evidence="2" type="ORF">CPAG_00946</name>
</gene>
<reference evidence="3" key="2">
    <citation type="journal article" date="2009" name="Genome Res.">
        <title>Comparative genomic analyses of the human fungal pathogens Coccidioides and their relatives.</title>
        <authorList>
            <person name="Sharpton T.J."/>
            <person name="Stajich J.E."/>
            <person name="Rounsley S.D."/>
            <person name="Gardner M.J."/>
            <person name="Wortman J.R."/>
            <person name="Jordar V.S."/>
            <person name="Maiti R."/>
            <person name="Kodira C.D."/>
            <person name="Neafsey D.E."/>
            <person name="Zeng Q."/>
            <person name="Hung C.-Y."/>
            <person name="McMahan C."/>
            <person name="Muszewska A."/>
            <person name="Grynberg M."/>
            <person name="Mandel M.A."/>
            <person name="Kellner E.M."/>
            <person name="Barker B.M."/>
            <person name="Galgiani J.N."/>
            <person name="Orbach M.J."/>
            <person name="Kirkland T.N."/>
            <person name="Cole G.T."/>
            <person name="Henn M.R."/>
            <person name="Birren B.W."/>
            <person name="Taylor J.W."/>
        </authorList>
    </citation>
    <scope>NUCLEOTIDE SEQUENCE [LARGE SCALE GENOMIC DNA]</scope>
    <source>
        <strain evidence="3">RMSCC 3488</strain>
    </source>
</reference>
<dbReference type="AlphaFoldDB" id="A0A0J6F6L6"/>
<feature type="compositionally biased region" description="Basic and acidic residues" evidence="1">
    <location>
        <begin position="442"/>
        <end position="468"/>
    </location>
</feature>
<reference evidence="2 3" key="1">
    <citation type="submission" date="2007-06" db="EMBL/GenBank/DDBJ databases">
        <title>The Genome Sequence of Coccidioides posadasii RMSCC_3488.</title>
        <authorList>
            <consortium name="Coccidioides Genome Resources Consortium"/>
            <consortium name="The Broad Institute Genome Sequencing Platform"/>
            <person name="Henn M.R."/>
            <person name="Sykes S."/>
            <person name="Young S."/>
            <person name="Jaffe D."/>
            <person name="Berlin A."/>
            <person name="Alvarez P."/>
            <person name="Butler J."/>
            <person name="Gnerre S."/>
            <person name="Grabherr M."/>
            <person name="Mauceli E."/>
            <person name="Brockman W."/>
            <person name="Kodira C."/>
            <person name="Alvarado L."/>
            <person name="Zeng Q."/>
            <person name="Crawford M."/>
            <person name="Antoine C."/>
            <person name="Devon K."/>
            <person name="Galgiani J."/>
            <person name="Orsborn K."/>
            <person name="Lewis M.L."/>
            <person name="Nusbaum C."/>
            <person name="Galagan J."/>
            <person name="Birren B."/>
        </authorList>
    </citation>
    <scope>NUCLEOTIDE SEQUENCE [LARGE SCALE GENOMIC DNA]</scope>
    <source>
        <strain evidence="2 3">RMSCC 3488</strain>
    </source>
</reference>
<dbReference type="VEuPathDB" id="FungiDB:CPAG_00946"/>
<reference evidence="3" key="3">
    <citation type="journal article" date="2010" name="Genome Res.">
        <title>Population genomic sequencing of Coccidioides fungi reveals recent hybridization and transposon control.</title>
        <authorList>
            <person name="Neafsey D.E."/>
            <person name="Barker B.M."/>
            <person name="Sharpton T.J."/>
            <person name="Stajich J.E."/>
            <person name="Park D.J."/>
            <person name="Whiston E."/>
            <person name="Hung C.-Y."/>
            <person name="McMahan C."/>
            <person name="White J."/>
            <person name="Sykes S."/>
            <person name="Heiman D."/>
            <person name="Young S."/>
            <person name="Zeng Q."/>
            <person name="Abouelleil A."/>
            <person name="Aftuck L."/>
            <person name="Bessette D."/>
            <person name="Brown A."/>
            <person name="FitzGerald M."/>
            <person name="Lui A."/>
            <person name="Macdonald J.P."/>
            <person name="Priest M."/>
            <person name="Orbach M.J."/>
            <person name="Galgiani J.N."/>
            <person name="Kirkland T.N."/>
            <person name="Cole G.T."/>
            <person name="Birren B.W."/>
            <person name="Henn M.R."/>
            <person name="Taylor J.W."/>
            <person name="Rounsley S.D."/>
        </authorList>
    </citation>
    <scope>NUCLEOTIDE SEQUENCE [LARGE SCALE GENOMIC DNA]</scope>
    <source>
        <strain evidence="3">RMSCC 3488</strain>
    </source>
</reference>
<feature type="compositionally biased region" description="Basic and acidic residues" evidence="1">
    <location>
        <begin position="421"/>
        <end position="431"/>
    </location>
</feature>
<dbReference type="OrthoDB" id="3533623at2759"/>
<evidence type="ECO:0000313" key="2">
    <source>
        <dbReference type="EMBL" id="KMM64594.1"/>
    </source>
</evidence>
<dbReference type="Proteomes" id="UP000054567">
    <property type="component" value="Unassembled WGS sequence"/>
</dbReference>
<sequence>MDSHLDHTRHRSISSNPNEGAALPWILEHLLAYPGNYEIPLRTMYTLNSTSIAQPPALSPPLVPPSSAFSREAQGNAFPAARTTNDKQNVPNVSDTAAMFKAQLMSQISQLPSQPCSLPPTFITSFVRRCFPPVVEEVDFPQALTALDYLRDLENRRRKGVMDALHRLGITGAEGEKQDLSKRYPGVLTWIDAMECKERVAAALYTQVYIRLRRWTLINEMLLEPFNKANCIAMLNTLFPPIVGTPPTSHLNSKILNDQRNGFFDLILDVGKRGKRVLEPMIQQDMRPGDATGWPVAQEYIDKYLRAATAIIDECADVTSRQYFEEPPFERKHKGRKVDSGISFMSVDRPSTSSSITSHNSKLLNKPLPQSPTSAKSKHGGTTLERIAKEIRKIKSRGDLGESAKEEKKASKGLKKMRSGLLKDKEKRHSGSSDSDPPFDPEEFKQRRMEWEAKNADKLEHARRISNS</sequence>
<feature type="compositionally biased region" description="Basic and acidic residues" evidence="1">
    <location>
        <begin position="386"/>
        <end position="410"/>
    </location>
</feature>
<organism evidence="2 3">
    <name type="scientific">Coccidioides posadasii RMSCC 3488</name>
    <dbReference type="NCBI Taxonomy" id="454284"/>
    <lineage>
        <taxon>Eukaryota</taxon>
        <taxon>Fungi</taxon>
        <taxon>Dikarya</taxon>
        <taxon>Ascomycota</taxon>
        <taxon>Pezizomycotina</taxon>
        <taxon>Eurotiomycetes</taxon>
        <taxon>Eurotiomycetidae</taxon>
        <taxon>Onygenales</taxon>
        <taxon>Onygenaceae</taxon>
        <taxon>Coccidioides</taxon>
    </lineage>
</organism>
<evidence type="ECO:0000313" key="3">
    <source>
        <dbReference type="Proteomes" id="UP000054567"/>
    </source>
</evidence>
<feature type="compositionally biased region" description="Low complexity" evidence="1">
    <location>
        <begin position="346"/>
        <end position="361"/>
    </location>
</feature>
<feature type="region of interest" description="Disordered" evidence="1">
    <location>
        <begin position="343"/>
        <end position="468"/>
    </location>
</feature>
<dbReference type="EMBL" id="DS268109">
    <property type="protein sequence ID" value="KMM64594.1"/>
    <property type="molecule type" value="Genomic_DNA"/>
</dbReference>
<evidence type="ECO:0000256" key="1">
    <source>
        <dbReference type="SAM" id="MobiDB-lite"/>
    </source>
</evidence>
<proteinExistence type="predicted"/>
<protein>
    <submittedName>
        <fullName evidence="2">Uncharacterized protein</fullName>
    </submittedName>
</protein>
<name>A0A0J6F6L6_COCPO</name>
<accession>A0A0J6F6L6</accession>